<comment type="caution">
    <text evidence="6">The sequence shown here is derived from an EMBL/GenBank/DDBJ whole genome shotgun (WGS) entry which is preliminary data.</text>
</comment>
<dbReference type="GO" id="GO:0030163">
    <property type="term" value="P:protein catabolic process"/>
    <property type="evidence" value="ECO:0007669"/>
    <property type="project" value="InterPro"/>
</dbReference>
<reference evidence="6 7" key="1">
    <citation type="submission" date="2009-02" db="EMBL/GenBank/DDBJ databases">
        <title>Sequencing of the draft genome and assembly of Dethiobacter alkaliphilus AHT 1.</title>
        <authorList>
            <consortium name="US DOE Joint Genome Institute (JGI-PGF)"/>
            <person name="Lucas S."/>
            <person name="Copeland A."/>
            <person name="Lapidus A."/>
            <person name="Glavina del Rio T."/>
            <person name="Dalin E."/>
            <person name="Tice H."/>
            <person name="Bruce D."/>
            <person name="Goodwin L."/>
            <person name="Pitluck S."/>
            <person name="Larimer F."/>
            <person name="Land M.L."/>
            <person name="Hauser L."/>
            <person name="Muyzer G."/>
        </authorList>
    </citation>
    <scope>NUCLEOTIDE SEQUENCE [LARGE SCALE GENOMIC DNA]</scope>
    <source>
        <strain evidence="6 7">AHT 1</strain>
    </source>
</reference>
<dbReference type="RefSeq" id="WP_008516866.1">
    <property type="nucleotide sequence ID" value="NZ_ACJM01000009.1"/>
</dbReference>
<evidence type="ECO:0000256" key="4">
    <source>
        <dbReference type="SAM" id="MobiDB-lite"/>
    </source>
</evidence>
<dbReference type="Pfam" id="PF20436">
    <property type="entry name" value="LonB_AAA-LID"/>
    <property type="match status" value="1"/>
</dbReference>
<dbReference type="GO" id="GO:0004176">
    <property type="term" value="F:ATP-dependent peptidase activity"/>
    <property type="evidence" value="ECO:0007669"/>
    <property type="project" value="UniProtKB-UniRule"/>
</dbReference>
<dbReference type="AlphaFoldDB" id="C0GHC0"/>
<evidence type="ECO:0000313" key="6">
    <source>
        <dbReference type="EMBL" id="EEG77126.1"/>
    </source>
</evidence>
<dbReference type="InterPro" id="IPR008269">
    <property type="entry name" value="Lon_proteolytic"/>
</dbReference>
<dbReference type="EMBL" id="ACJM01000009">
    <property type="protein sequence ID" value="EEG77126.1"/>
    <property type="molecule type" value="Genomic_DNA"/>
</dbReference>
<dbReference type="Pfam" id="PF13654">
    <property type="entry name" value="AAA_32"/>
    <property type="match status" value="1"/>
</dbReference>
<proteinExistence type="inferred from homology"/>
<protein>
    <recommendedName>
        <fullName evidence="2">endopeptidase La</fullName>
        <ecNumber evidence="2">3.4.21.53</ecNumber>
    </recommendedName>
</protein>
<feature type="compositionally biased region" description="Basic and acidic residues" evidence="4">
    <location>
        <begin position="790"/>
        <end position="812"/>
    </location>
</feature>
<dbReference type="STRING" id="555088.DealDRAFT_1879"/>
<dbReference type="GO" id="GO:0004252">
    <property type="term" value="F:serine-type endopeptidase activity"/>
    <property type="evidence" value="ECO:0007669"/>
    <property type="project" value="UniProtKB-UniRule"/>
</dbReference>
<feature type="active site" evidence="2">
    <location>
        <position position="696"/>
    </location>
</feature>
<feature type="region of interest" description="Disordered" evidence="4">
    <location>
        <begin position="789"/>
        <end position="812"/>
    </location>
</feature>
<evidence type="ECO:0000256" key="1">
    <source>
        <dbReference type="ARBA" id="ARBA00022670"/>
    </source>
</evidence>
<dbReference type="InterPro" id="IPR046844">
    <property type="entry name" value="Lon-like_helical"/>
</dbReference>
<keyword evidence="7" id="KW-1185">Reference proteome</keyword>
<dbReference type="Pfam" id="PF05362">
    <property type="entry name" value="Lon_C"/>
    <property type="match status" value="1"/>
</dbReference>
<keyword evidence="1 2" id="KW-0645">Protease</keyword>
<dbReference type="GO" id="GO:0005524">
    <property type="term" value="F:ATP binding"/>
    <property type="evidence" value="ECO:0007669"/>
    <property type="project" value="InterPro"/>
</dbReference>
<organism evidence="6 7">
    <name type="scientific">Dethiobacter alkaliphilus AHT 1</name>
    <dbReference type="NCBI Taxonomy" id="555088"/>
    <lineage>
        <taxon>Bacteria</taxon>
        <taxon>Bacillati</taxon>
        <taxon>Bacillota</taxon>
        <taxon>Dethiobacteria</taxon>
        <taxon>Dethiobacterales</taxon>
        <taxon>Dethiobacteraceae</taxon>
        <taxon>Dethiobacter</taxon>
    </lineage>
</organism>
<dbReference type="InterPro" id="IPR014721">
    <property type="entry name" value="Ribsml_uS5_D2-typ_fold_subgr"/>
</dbReference>
<dbReference type="GO" id="GO:0006508">
    <property type="term" value="P:proteolysis"/>
    <property type="evidence" value="ECO:0007669"/>
    <property type="project" value="UniProtKB-KW"/>
</dbReference>
<keyword evidence="3" id="KW-0175">Coiled coil</keyword>
<dbReference type="InterPro" id="IPR027065">
    <property type="entry name" value="Lon_Prtase"/>
</dbReference>
<dbReference type="Gene3D" id="3.30.230.10">
    <property type="match status" value="1"/>
</dbReference>
<dbReference type="eggNOG" id="COG1067">
    <property type="taxonomic scope" value="Bacteria"/>
</dbReference>
<feature type="coiled-coil region" evidence="3">
    <location>
        <begin position="208"/>
        <end position="242"/>
    </location>
</feature>
<dbReference type="Proteomes" id="UP000006443">
    <property type="component" value="Unassembled WGS sequence"/>
</dbReference>
<comment type="similarity">
    <text evidence="2">Belongs to the peptidase S16 family.</text>
</comment>
<gene>
    <name evidence="6" type="ORF">DealDRAFT_1879</name>
</gene>
<dbReference type="PRINTS" id="PR00830">
    <property type="entry name" value="ENDOLAPTASE"/>
</dbReference>
<accession>C0GHC0</accession>
<evidence type="ECO:0000313" key="7">
    <source>
        <dbReference type="Proteomes" id="UP000006443"/>
    </source>
</evidence>
<dbReference type="SUPFAM" id="SSF54211">
    <property type="entry name" value="Ribosomal protein S5 domain 2-like"/>
    <property type="match status" value="1"/>
</dbReference>
<evidence type="ECO:0000259" key="5">
    <source>
        <dbReference type="PROSITE" id="PS51786"/>
    </source>
</evidence>
<dbReference type="InterPro" id="IPR020568">
    <property type="entry name" value="Ribosomal_Su5_D2-typ_SF"/>
</dbReference>
<sequence>MEFRTLKPEELRYICDPSQFEFETTESVPPLEGIIGQERAVRAMEFGLAIKRHGYNIFMTGRTGTGKISYAQTLVNDVAAKEKAPDDWCYVYNFDSPSHPMALRLPCGQGSRFAKDMEELVDSLKLEIPKAFDADDYEREKAELFKKFQETRSELFEELTNKAKEEGFVLKRESTGFVSVPIIDGKEITGEEFEALPAEKKAEFEEKSNEIQLKAIQVMRRIQAAEREMKEAIKELENKIGLFAVGYLIDDLKERYAQEESVVKYLGEVQNDVLENLDDFRSSEEGEGAPFPWMKKKGDPGHKYQVNLVVDNKDTEGAPVIIETNPTYYNLVGRVEYENKMGMVTTDYTMIKAGSLLKANGGYLILQVRDVLTNPGAWEGMKRILKTREACMENLGEQFGVLAMASLRPQAIPVNVKVILMGNPFLYQALYHYEEDFSKLFKVKADFDTEMDANRDNMTEMASFIATHSQREGVKHFDRTGVASLVEYSSRLADHQQKLSTRFNEIVEIIFEADAWAQMANAEVVNGEHVKKAIEEKNYRSDTYEQKLQEMLDEGTILLDMDGEKVGQVNGLSVLNSGDYVFGRPSRITAVTYLGKQGIINIERETKMSGRIHDKGLLTLSGYLAAIFAQKIPLSISASLTFEQLYSGVEGDSASSTELYAILSSLSELPLRQDIAVTGSVNQLGQIQPIGGATHKVEGFFKACKLKGLTGKQGVMLPVQNIKNLNLSDEVVDAVREGKFHIYPVTTIEEGIEILTGVPAGKTDEEGNYPEDTVFGKVAAKLTRYNELLQKSREDGEEKKDDHDPGCAGDCH</sequence>
<dbReference type="EC" id="3.4.21.53" evidence="2"/>
<comment type="catalytic activity">
    <reaction evidence="2">
        <text>Hydrolysis of proteins in presence of ATP.</text>
        <dbReference type="EC" id="3.4.21.53"/>
    </reaction>
</comment>
<keyword evidence="2" id="KW-0720">Serine protease</keyword>
<dbReference type="InterPro" id="IPR046843">
    <property type="entry name" value="LonB_AAA-LID"/>
</dbReference>
<name>C0GHC0_DETAL</name>
<keyword evidence="2" id="KW-0378">Hydrolase</keyword>
<evidence type="ECO:0000256" key="2">
    <source>
        <dbReference type="PROSITE-ProRule" id="PRU01122"/>
    </source>
</evidence>
<evidence type="ECO:0000256" key="3">
    <source>
        <dbReference type="SAM" id="Coils"/>
    </source>
</evidence>
<dbReference type="Gene3D" id="3.40.50.300">
    <property type="entry name" value="P-loop containing nucleotide triphosphate hydrolases"/>
    <property type="match status" value="2"/>
</dbReference>
<dbReference type="PROSITE" id="PS51786">
    <property type="entry name" value="LON_PROTEOLYTIC"/>
    <property type="match status" value="1"/>
</dbReference>
<dbReference type="Pfam" id="PF20437">
    <property type="entry name" value="LonC_helical"/>
    <property type="match status" value="1"/>
</dbReference>
<dbReference type="PANTHER" id="PTHR10046">
    <property type="entry name" value="ATP DEPENDENT LON PROTEASE FAMILY MEMBER"/>
    <property type="match status" value="1"/>
</dbReference>
<dbReference type="SUPFAM" id="SSF52540">
    <property type="entry name" value="P-loop containing nucleoside triphosphate hydrolases"/>
    <property type="match status" value="1"/>
</dbReference>
<dbReference type="OrthoDB" id="9758568at2"/>
<dbReference type="Gene3D" id="1.10.8.60">
    <property type="match status" value="1"/>
</dbReference>
<dbReference type="InterPro" id="IPR027417">
    <property type="entry name" value="P-loop_NTPase"/>
</dbReference>
<dbReference type="InterPro" id="IPR041699">
    <property type="entry name" value="AAA_32"/>
</dbReference>
<feature type="active site" evidence="2">
    <location>
        <position position="653"/>
    </location>
</feature>
<feature type="domain" description="Lon proteolytic" evidence="5">
    <location>
        <begin position="563"/>
        <end position="758"/>
    </location>
</feature>